<gene>
    <name evidence="1" type="ORF">SAMN04488056_12114</name>
</gene>
<reference evidence="1 2" key="1">
    <citation type="submission" date="2016-10" db="EMBL/GenBank/DDBJ databases">
        <authorList>
            <person name="de Groot N.N."/>
        </authorList>
    </citation>
    <scope>NUCLEOTIDE SEQUENCE [LARGE SCALE GENOMIC DNA]</scope>
    <source>
        <strain evidence="1 2">CGMCC 1.9157</strain>
    </source>
</reference>
<organism evidence="1 2">
    <name type="scientific">Cohaesibacter marisflavi</name>
    <dbReference type="NCBI Taxonomy" id="655353"/>
    <lineage>
        <taxon>Bacteria</taxon>
        <taxon>Pseudomonadati</taxon>
        <taxon>Pseudomonadota</taxon>
        <taxon>Alphaproteobacteria</taxon>
        <taxon>Hyphomicrobiales</taxon>
        <taxon>Cohaesibacteraceae</taxon>
    </lineage>
</organism>
<dbReference type="RefSeq" id="WP_090075535.1">
    <property type="nucleotide sequence ID" value="NZ_FOVR01000021.1"/>
</dbReference>
<evidence type="ECO:0000313" key="1">
    <source>
        <dbReference type="EMBL" id="SFP08136.1"/>
    </source>
</evidence>
<dbReference type="EMBL" id="FOVR01000021">
    <property type="protein sequence ID" value="SFP08136.1"/>
    <property type="molecule type" value="Genomic_DNA"/>
</dbReference>
<sequence>MLCDIQHAIIYVGNPIPFEDLLADTVKLDGPTTWTPNSTFFKRLKSPQLDEIMSFIDSKPVSANFANMKKSNKVARLSCPVQQ</sequence>
<name>A0A1I5MGS2_9HYPH</name>
<accession>A0A1I5MGS2</accession>
<dbReference type="Proteomes" id="UP000199236">
    <property type="component" value="Unassembled WGS sequence"/>
</dbReference>
<protein>
    <submittedName>
        <fullName evidence="1">Uncharacterized protein</fullName>
    </submittedName>
</protein>
<keyword evidence="2" id="KW-1185">Reference proteome</keyword>
<proteinExistence type="predicted"/>
<dbReference type="OrthoDB" id="9813122at2"/>
<dbReference type="STRING" id="655353.SAMN04488056_12114"/>
<evidence type="ECO:0000313" key="2">
    <source>
        <dbReference type="Proteomes" id="UP000199236"/>
    </source>
</evidence>
<dbReference type="AlphaFoldDB" id="A0A1I5MGS2"/>